<dbReference type="GO" id="GO:0030163">
    <property type="term" value="P:protein catabolic process"/>
    <property type="evidence" value="ECO:0007669"/>
    <property type="project" value="InterPro"/>
</dbReference>
<name>L5LTE9_MYODS</name>
<dbReference type="InterPro" id="IPR020568">
    <property type="entry name" value="Ribosomal_Su5_D2-typ_SF"/>
</dbReference>
<evidence type="ECO:0000256" key="4">
    <source>
        <dbReference type="ARBA" id="ARBA00022825"/>
    </source>
</evidence>
<keyword evidence="3 6" id="KW-0378">Hydrolase</keyword>
<evidence type="ECO:0000256" key="3">
    <source>
        <dbReference type="ARBA" id="ARBA00022801"/>
    </source>
</evidence>
<keyword evidence="1 6" id="KW-0645">Protease</keyword>
<evidence type="ECO:0000256" key="1">
    <source>
        <dbReference type="ARBA" id="ARBA00022670"/>
    </source>
</evidence>
<feature type="active site" evidence="6">
    <location>
        <position position="334"/>
    </location>
</feature>
<dbReference type="PANTHER" id="PTHR10046">
    <property type="entry name" value="ATP DEPENDENT LON PROTEASE FAMILY MEMBER"/>
    <property type="match status" value="1"/>
</dbReference>
<evidence type="ECO:0000259" key="7">
    <source>
        <dbReference type="PROSITE" id="PS51786"/>
    </source>
</evidence>
<dbReference type="Gene3D" id="3.40.50.300">
    <property type="entry name" value="P-loop containing nucleotide triphosphate hydrolases"/>
    <property type="match status" value="2"/>
</dbReference>
<dbReference type="PROSITE" id="PS51786">
    <property type="entry name" value="LON_PROTEOLYTIC"/>
    <property type="match status" value="1"/>
</dbReference>
<keyword evidence="4 6" id="KW-0720">Serine protease</keyword>
<sequence>MEKLKKRVLEYLAVRQLKNNLKGPILCFVGPPGVGKTSVGRSVAKTLGREFHRIALGGVCDQSDIRGHSVTLSVFLQSVGVRGRAQGSVLPPGLPTSHAEQSQRLAAAAEFVPWSHRDGSVSPPPQVLDPEQNHNFTDHYLNVAFDLSQVLFIATANTTATIPAALLDRMEVIQVPGYTQEEKIEIAHRHLIPKQLDQHGLTPQQLQIPPATTLGIITRYTREAGVRSLDRKLGAICRAVAVKVAEGPHREAKLERADTMEAEASGSFDLLDNTDIHLHFPAGAVTKDGPSAGVTIVTCLASLFSGRLVRSDVAMTGEITLRGLVLPVGGIKDKVLAAHRAGLKRVILPQRNEKDLEEIPGNVRRDLSFVTASCLDEVLNAAFDGGFSVKARPGLLNSKL</sequence>
<dbReference type="PRINTS" id="PR00830">
    <property type="entry name" value="ENDOLAPTASE"/>
</dbReference>
<dbReference type="SUPFAM" id="SSF54211">
    <property type="entry name" value="Ribosomal protein S5 domain 2-like"/>
    <property type="match status" value="1"/>
</dbReference>
<dbReference type="GO" id="GO:0004176">
    <property type="term" value="F:ATP-dependent peptidase activity"/>
    <property type="evidence" value="ECO:0007669"/>
    <property type="project" value="UniProtKB-UniRule"/>
</dbReference>
<dbReference type="GO" id="GO:0005524">
    <property type="term" value="F:ATP binding"/>
    <property type="evidence" value="ECO:0007669"/>
    <property type="project" value="UniProtKB-KW"/>
</dbReference>
<organism evidence="8 9">
    <name type="scientific">Myotis davidii</name>
    <name type="common">David's myotis</name>
    <dbReference type="NCBI Taxonomy" id="225400"/>
    <lineage>
        <taxon>Eukaryota</taxon>
        <taxon>Metazoa</taxon>
        <taxon>Chordata</taxon>
        <taxon>Craniata</taxon>
        <taxon>Vertebrata</taxon>
        <taxon>Euteleostomi</taxon>
        <taxon>Mammalia</taxon>
        <taxon>Eutheria</taxon>
        <taxon>Laurasiatheria</taxon>
        <taxon>Chiroptera</taxon>
        <taxon>Yangochiroptera</taxon>
        <taxon>Vespertilionidae</taxon>
        <taxon>Myotis</taxon>
    </lineage>
</organism>
<dbReference type="Pfam" id="PF05362">
    <property type="entry name" value="Lon_C"/>
    <property type="match status" value="1"/>
</dbReference>
<keyword evidence="9" id="KW-1185">Reference proteome</keyword>
<dbReference type="Pfam" id="PF00004">
    <property type="entry name" value="AAA"/>
    <property type="match status" value="1"/>
</dbReference>
<keyword evidence="5" id="KW-0067">ATP-binding</keyword>
<proteinExistence type="inferred from homology"/>
<evidence type="ECO:0000256" key="2">
    <source>
        <dbReference type="ARBA" id="ARBA00022741"/>
    </source>
</evidence>
<dbReference type="EMBL" id="KB108055">
    <property type="protein sequence ID" value="ELK29356.1"/>
    <property type="molecule type" value="Genomic_DNA"/>
</dbReference>
<dbReference type="PROSITE" id="PS01046">
    <property type="entry name" value="LON_SER"/>
    <property type="match status" value="1"/>
</dbReference>
<comment type="similarity">
    <text evidence="6">Belongs to the peptidase S16 family.</text>
</comment>
<evidence type="ECO:0000256" key="5">
    <source>
        <dbReference type="ARBA" id="ARBA00022840"/>
    </source>
</evidence>
<dbReference type="GO" id="GO:0006508">
    <property type="term" value="P:proteolysis"/>
    <property type="evidence" value="ECO:0007669"/>
    <property type="project" value="UniProtKB-KW"/>
</dbReference>
<dbReference type="Pfam" id="PF22667">
    <property type="entry name" value="Lon_lid"/>
    <property type="match status" value="1"/>
</dbReference>
<dbReference type="SMART" id="SM00382">
    <property type="entry name" value="AAA"/>
    <property type="match status" value="1"/>
</dbReference>
<evidence type="ECO:0000256" key="6">
    <source>
        <dbReference type="PROSITE-ProRule" id="PRU01122"/>
    </source>
</evidence>
<dbReference type="InterPro" id="IPR008269">
    <property type="entry name" value="Lon_proteolytic"/>
</dbReference>
<dbReference type="Gene3D" id="3.30.230.10">
    <property type="match status" value="1"/>
</dbReference>
<reference evidence="9" key="1">
    <citation type="journal article" date="2013" name="Science">
        <title>Comparative analysis of bat genomes provides insight into the evolution of flight and immunity.</title>
        <authorList>
            <person name="Zhang G."/>
            <person name="Cowled C."/>
            <person name="Shi Z."/>
            <person name="Huang Z."/>
            <person name="Bishop-Lilly K.A."/>
            <person name="Fang X."/>
            <person name="Wynne J.W."/>
            <person name="Xiong Z."/>
            <person name="Baker M.L."/>
            <person name="Zhao W."/>
            <person name="Tachedjian M."/>
            <person name="Zhu Y."/>
            <person name="Zhou P."/>
            <person name="Jiang X."/>
            <person name="Ng J."/>
            <person name="Yang L."/>
            <person name="Wu L."/>
            <person name="Xiao J."/>
            <person name="Feng Y."/>
            <person name="Chen Y."/>
            <person name="Sun X."/>
            <person name="Zhang Y."/>
            <person name="Marsh G.A."/>
            <person name="Crameri G."/>
            <person name="Broder C.C."/>
            <person name="Frey K.G."/>
            <person name="Wang L.F."/>
            <person name="Wang J."/>
        </authorList>
    </citation>
    <scope>NUCLEOTIDE SEQUENCE [LARGE SCALE GENOMIC DNA]</scope>
</reference>
<evidence type="ECO:0000313" key="8">
    <source>
        <dbReference type="EMBL" id="ELK29356.1"/>
    </source>
</evidence>
<dbReference type="InterPro" id="IPR014721">
    <property type="entry name" value="Ribsml_uS5_D2-typ_fold_subgr"/>
</dbReference>
<dbReference type="AlphaFoldDB" id="L5LTE9"/>
<gene>
    <name evidence="8" type="ORF">MDA_GLEAN10014892</name>
</gene>
<protein>
    <submittedName>
        <fullName evidence="8">Lon protease like protein 2, peroxisomal</fullName>
    </submittedName>
</protein>
<feature type="active site" evidence="6">
    <location>
        <position position="291"/>
    </location>
</feature>
<dbReference type="Proteomes" id="UP000010556">
    <property type="component" value="Unassembled WGS sequence"/>
</dbReference>
<dbReference type="GO" id="GO:0004252">
    <property type="term" value="F:serine-type endopeptidase activity"/>
    <property type="evidence" value="ECO:0007669"/>
    <property type="project" value="UniProtKB-UniRule"/>
</dbReference>
<evidence type="ECO:0000313" key="9">
    <source>
        <dbReference type="Proteomes" id="UP000010556"/>
    </source>
</evidence>
<dbReference type="InterPro" id="IPR054594">
    <property type="entry name" value="Lon_lid"/>
</dbReference>
<dbReference type="SUPFAM" id="SSF52540">
    <property type="entry name" value="P-loop containing nucleoside triphosphate hydrolases"/>
    <property type="match status" value="1"/>
</dbReference>
<dbReference type="InterPro" id="IPR027417">
    <property type="entry name" value="P-loop_NTPase"/>
</dbReference>
<dbReference type="InterPro" id="IPR008268">
    <property type="entry name" value="Peptidase_S16_AS"/>
</dbReference>
<accession>L5LTE9</accession>
<feature type="domain" description="Lon proteolytic" evidence="7">
    <location>
        <begin position="273"/>
        <end position="385"/>
    </location>
</feature>
<dbReference type="InterPro" id="IPR003593">
    <property type="entry name" value="AAA+_ATPase"/>
</dbReference>
<dbReference type="GO" id="GO:0016887">
    <property type="term" value="F:ATP hydrolysis activity"/>
    <property type="evidence" value="ECO:0007669"/>
    <property type="project" value="InterPro"/>
</dbReference>
<keyword evidence="2" id="KW-0547">Nucleotide-binding</keyword>
<dbReference type="InterPro" id="IPR027065">
    <property type="entry name" value="Lon_Prtase"/>
</dbReference>
<dbReference type="InterPro" id="IPR003959">
    <property type="entry name" value="ATPase_AAA_core"/>
</dbReference>